<dbReference type="NCBIfam" id="TIGR03804">
    <property type="entry name" value="para_beta_helix"/>
    <property type="match status" value="1"/>
</dbReference>
<dbReference type="RefSeq" id="WP_104642340.1">
    <property type="nucleotide sequence ID" value="NZ_LT965928.1"/>
</dbReference>
<dbReference type="InterPro" id="IPR012334">
    <property type="entry name" value="Pectin_lyas_fold"/>
</dbReference>
<dbReference type="AlphaFoldDB" id="A0A2K4X7Z2"/>
<gene>
    <name evidence="1" type="ORF">PCAR9_A20878</name>
</gene>
<dbReference type="EC" id="4.2.2.3" evidence="1"/>
<dbReference type="EMBL" id="LT965928">
    <property type="protein sequence ID" value="SOU40437.1"/>
    <property type="molecule type" value="Genomic_DNA"/>
</dbReference>
<reference evidence="1 2" key="1">
    <citation type="submission" date="2017-11" db="EMBL/GenBank/DDBJ databases">
        <authorList>
            <person name="Han C.G."/>
        </authorList>
    </citation>
    <scope>NUCLEOTIDE SEQUENCE [LARGE SCALE GENOMIC DNA]</scope>
    <source>
        <strain evidence="2">ATCC 43555</strain>
    </source>
</reference>
<dbReference type="Proteomes" id="UP000238288">
    <property type="component" value="Chromosome PCAR9a"/>
</dbReference>
<dbReference type="Gene3D" id="2.160.20.10">
    <property type="entry name" value="Single-stranded right-handed beta-helix, Pectin lyase-like"/>
    <property type="match status" value="1"/>
</dbReference>
<dbReference type="InterPro" id="IPR011050">
    <property type="entry name" value="Pectin_lyase_fold/virulence"/>
</dbReference>
<dbReference type="Gene3D" id="2.60.40.2700">
    <property type="match status" value="3"/>
</dbReference>
<sequence>MKLKHFALCAIAAAIVGCDTDSNNNDNNLGSIALTGTPTSGQTLTVAVSDPDGISGEVTYYWYADGEAIVGANSASFMLTDEQIGLPITAQGLYTDDGGVNESHITDPTADVAAMLFPASVTISGDALVGSQLTASVVDDNGFDSDTVVYQWFADDIAIADEVLSTLLLTEAQFASVITVSATFEDDRGFSESPTSLPTQAVDRTNTQGEVTISGTPTIGNTLTAQINDADGASGTIAYQWFADGETINNATQITYVVEEALLGKKLTVQVTYTDDNGFSEDNMSEETIAVSAVAVDEAGSIAIMGVAPYLAGNELSAQITDNNGIEESNVTYTWSADGVEITDTNSKTFTPTNYAGAIISVSATYTDNDGFTSTVTQSLDSVIYSQTVSNPEALLGAISSGLADGSVIGLNTGVYADMDAILLTSAVTLRAVEGQVPVISGELCVHVADGVDGAGLEGLTFKNIDTKAGEFCESEESAVIYSEGDNFTFSHNTMDGEEDTLNNSEYHWLMIKGQSALVERNTFSNRIVAEKGSVIKMSSSSSDHVIQYNLFSDSNNPNFGQSSLYLINAGSTTGSGAADDANFTIQYNRIENFVTGRRLMRVQTSGATIKGNTIVNANGGISLEDGGFNAVTDNIVIRTTDIESSSDRPAGVMMTPLGHTVSNNYIAGIRSGNKEAGGIVFTANPFSQADGGVPNSGNQSVLDAAGDFTLTVTNNTVLNSQQPIVFSTEIGSKAPTGDCDELTAENAPVLYGLTKNAFVINFNGNLIANGLGEEAVEDAPTPESAFSLGLFYPNRLDSDHAFEYDCDLINHDSSVFSNNFGYMDSRVSGDDSDDWVAIRNLNGNGSFDTDGAIDQDPVANDKEVLEYVTVASTLIETDPAGAQAVAGAKGLHYIQTSQVGAGSTWVIQND</sequence>
<evidence type="ECO:0000313" key="1">
    <source>
        <dbReference type="EMBL" id="SOU40437.1"/>
    </source>
</evidence>
<evidence type="ECO:0000313" key="2">
    <source>
        <dbReference type="Proteomes" id="UP000238288"/>
    </source>
</evidence>
<dbReference type="InterPro" id="IPR006626">
    <property type="entry name" value="PbH1"/>
</dbReference>
<dbReference type="InterPro" id="IPR022441">
    <property type="entry name" value="Para_beta_helix_rpt-2"/>
</dbReference>
<dbReference type="GO" id="GO:0045135">
    <property type="term" value="F:poly(beta-D-mannuronate) lyase activity"/>
    <property type="evidence" value="ECO:0007669"/>
    <property type="project" value="UniProtKB-EC"/>
</dbReference>
<dbReference type="SMART" id="SM00710">
    <property type="entry name" value="PbH1"/>
    <property type="match status" value="3"/>
</dbReference>
<protein>
    <submittedName>
        <fullName evidence="1">Poly(Beta-D-mannuronate) lyase, family PL6_3</fullName>
        <ecNumber evidence="1">4.2.2.3</ecNumber>
    </submittedName>
</protein>
<dbReference type="OrthoDB" id="9796530at2"/>
<proteinExistence type="predicted"/>
<organism evidence="1 2">
    <name type="scientific">Pseudoalteromonas carrageenovora IAM 12662</name>
    <dbReference type="NCBI Taxonomy" id="1314868"/>
    <lineage>
        <taxon>Bacteria</taxon>
        <taxon>Pseudomonadati</taxon>
        <taxon>Pseudomonadota</taxon>
        <taxon>Gammaproteobacteria</taxon>
        <taxon>Alteromonadales</taxon>
        <taxon>Pseudoalteromonadaceae</taxon>
        <taxon>Pseudoalteromonas</taxon>
    </lineage>
</organism>
<dbReference type="PROSITE" id="PS51257">
    <property type="entry name" value="PROKAR_LIPOPROTEIN"/>
    <property type="match status" value="1"/>
</dbReference>
<name>A0A2K4X7Z2_PSEVC</name>
<dbReference type="SUPFAM" id="SSF51126">
    <property type="entry name" value="Pectin lyase-like"/>
    <property type="match status" value="1"/>
</dbReference>
<keyword evidence="1" id="KW-0456">Lyase</keyword>
<dbReference type="GeneID" id="93663095"/>
<accession>A0A2K4X7Z2</accession>